<accession>A0ABY3PMP3</accession>
<evidence type="ECO:0000256" key="3">
    <source>
        <dbReference type="ARBA" id="ARBA00004496"/>
    </source>
</evidence>
<comment type="function">
    <text evidence="2 11">Catalyzes a salvage reaction resulting in the formation of AMP, that is energically less costly than de novo synthesis.</text>
</comment>
<keyword evidence="9 11" id="KW-0808">Transferase</keyword>
<keyword evidence="7 11" id="KW-0963">Cytoplasm</keyword>
<evidence type="ECO:0000256" key="4">
    <source>
        <dbReference type="ARBA" id="ARBA00004659"/>
    </source>
</evidence>
<comment type="subunit">
    <text evidence="11">Homodimer.</text>
</comment>
<comment type="catalytic activity">
    <reaction evidence="1 11">
        <text>AMP + diphosphate = 5-phospho-alpha-D-ribose 1-diphosphate + adenine</text>
        <dbReference type="Rhea" id="RHEA:16609"/>
        <dbReference type="ChEBI" id="CHEBI:16708"/>
        <dbReference type="ChEBI" id="CHEBI:33019"/>
        <dbReference type="ChEBI" id="CHEBI:58017"/>
        <dbReference type="ChEBI" id="CHEBI:456215"/>
        <dbReference type="EC" id="2.4.2.7"/>
    </reaction>
</comment>
<dbReference type="InterPro" id="IPR005764">
    <property type="entry name" value="Ade_phspho_trans"/>
</dbReference>
<dbReference type="NCBIfam" id="NF002634">
    <property type="entry name" value="PRK02304.1-3"/>
    <property type="match status" value="1"/>
</dbReference>
<dbReference type="EMBL" id="CP063845">
    <property type="protein sequence ID" value="UFP94961.1"/>
    <property type="molecule type" value="Genomic_DNA"/>
</dbReference>
<evidence type="ECO:0000256" key="5">
    <source>
        <dbReference type="ARBA" id="ARBA00008391"/>
    </source>
</evidence>
<evidence type="ECO:0000256" key="8">
    <source>
        <dbReference type="ARBA" id="ARBA00022676"/>
    </source>
</evidence>
<keyword evidence="8 11" id="KW-0328">Glycosyltransferase</keyword>
<evidence type="ECO:0000313" key="14">
    <source>
        <dbReference type="Proteomes" id="UP001054846"/>
    </source>
</evidence>
<comment type="similarity">
    <text evidence="5 11">Belongs to the purine/pyrimidine phosphoribosyltransferase family.</text>
</comment>
<dbReference type="Pfam" id="PF00156">
    <property type="entry name" value="Pribosyltran"/>
    <property type="match status" value="1"/>
</dbReference>
<organism evidence="13 14">
    <name type="scientific">Gloeobacter morelensis MG652769</name>
    <dbReference type="NCBI Taxonomy" id="2781736"/>
    <lineage>
        <taxon>Bacteria</taxon>
        <taxon>Bacillati</taxon>
        <taxon>Cyanobacteriota</taxon>
        <taxon>Cyanophyceae</taxon>
        <taxon>Gloeobacterales</taxon>
        <taxon>Gloeobacteraceae</taxon>
        <taxon>Gloeobacter</taxon>
        <taxon>Gloeobacter morelensis</taxon>
    </lineage>
</organism>
<dbReference type="NCBIfam" id="NF002636">
    <property type="entry name" value="PRK02304.1-5"/>
    <property type="match status" value="1"/>
</dbReference>
<evidence type="ECO:0000256" key="11">
    <source>
        <dbReference type="HAMAP-Rule" id="MF_00004"/>
    </source>
</evidence>
<dbReference type="GO" id="GO:0003999">
    <property type="term" value="F:adenine phosphoribosyltransferase activity"/>
    <property type="evidence" value="ECO:0007669"/>
    <property type="project" value="UniProtKB-EC"/>
</dbReference>
<comment type="subcellular location">
    <subcellularLocation>
        <location evidence="3 11">Cytoplasm</location>
    </subcellularLocation>
</comment>
<evidence type="ECO:0000256" key="2">
    <source>
        <dbReference type="ARBA" id="ARBA00003968"/>
    </source>
</evidence>
<dbReference type="SUPFAM" id="SSF53271">
    <property type="entry name" value="PRTase-like"/>
    <property type="match status" value="1"/>
</dbReference>
<feature type="domain" description="Phosphoribosyltransferase" evidence="12">
    <location>
        <begin position="42"/>
        <end position="148"/>
    </location>
</feature>
<dbReference type="NCBIfam" id="TIGR01090">
    <property type="entry name" value="apt"/>
    <property type="match status" value="1"/>
</dbReference>
<dbReference type="InterPro" id="IPR000836">
    <property type="entry name" value="PRTase_dom"/>
</dbReference>
<dbReference type="HAMAP" id="MF_00004">
    <property type="entry name" value="Aden_phosphoribosyltr"/>
    <property type="match status" value="1"/>
</dbReference>
<dbReference type="RefSeq" id="WP_230842031.1">
    <property type="nucleotide sequence ID" value="NZ_CP063845.1"/>
</dbReference>
<keyword evidence="14" id="KW-1185">Reference proteome</keyword>
<evidence type="ECO:0000256" key="7">
    <source>
        <dbReference type="ARBA" id="ARBA00022490"/>
    </source>
</evidence>
<dbReference type="Proteomes" id="UP001054846">
    <property type="component" value="Chromosome"/>
</dbReference>
<evidence type="ECO:0000256" key="10">
    <source>
        <dbReference type="ARBA" id="ARBA00022726"/>
    </source>
</evidence>
<gene>
    <name evidence="11" type="primary">apt</name>
    <name evidence="13" type="ORF">ISF26_01550</name>
</gene>
<dbReference type="InterPro" id="IPR050054">
    <property type="entry name" value="UPRTase/APRTase"/>
</dbReference>
<evidence type="ECO:0000259" key="12">
    <source>
        <dbReference type="Pfam" id="PF00156"/>
    </source>
</evidence>
<evidence type="ECO:0000256" key="9">
    <source>
        <dbReference type="ARBA" id="ARBA00022679"/>
    </source>
</evidence>
<comment type="pathway">
    <text evidence="4 11">Purine metabolism; AMP biosynthesis via salvage pathway; AMP from adenine: step 1/1.</text>
</comment>
<dbReference type="Gene3D" id="3.40.50.2020">
    <property type="match status" value="1"/>
</dbReference>
<dbReference type="InterPro" id="IPR029057">
    <property type="entry name" value="PRTase-like"/>
</dbReference>
<evidence type="ECO:0000256" key="1">
    <source>
        <dbReference type="ARBA" id="ARBA00000868"/>
    </source>
</evidence>
<dbReference type="CDD" id="cd06223">
    <property type="entry name" value="PRTases_typeI"/>
    <property type="match status" value="1"/>
</dbReference>
<reference evidence="13 14" key="1">
    <citation type="journal article" date="2021" name="Genome Biol. Evol.">
        <title>Complete Genome Sequencing of a Novel Gloeobacter Species from a Waterfall Cave in Mexico.</title>
        <authorList>
            <person name="Saw J.H."/>
            <person name="Cardona T."/>
            <person name="Montejano G."/>
        </authorList>
    </citation>
    <scope>NUCLEOTIDE SEQUENCE [LARGE SCALE GENOMIC DNA]</scope>
    <source>
        <strain evidence="13">MG652769</strain>
    </source>
</reference>
<dbReference type="EC" id="2.4.2.7" evidence="6 11"/>
<name>A0ABY3PMP3_9CYAN</name>
<dbReference type="PANTHER" id="PTHR32315">
    <property type="entry name" value="ADENINE PHOSPHORIBOSYLTRANSFERASE"/>
    <property type="match status" value="1"/>
</dbReference>
<evidence type="ECO:0000256" key="6">
    <source>
        <dbReference type="ARBA" id="ARBA00011893"/>
    </source>
</evidence>
<keyword evidence="10 11" id="KW-0660">Purine salvage</keyword>
<dbReference type="PANTHER" id="PTHR32315:SF3">
    <property type="entry name" value="ADENINE PHOSPHORIBOSYLTRANSFERASE"/>
    <property type="match status" value="1"/>
</dbReference>
<sequence length="171" mass="18298">MDLKDYIRTVPDFPEPGILFRDITTLLHQPQALRYTIDSLAEQTGSLGADYVVGIESRGFMFGTPLALKLGCGFVPVRKPGKLPAAVFKEEYTLEYGKNALEIHQDAFVVPGRVLVVDDLLATGGTAAAAAQLVERAGGTVVGFGFIIELTFLNGRAKLPEGPSAVALVSY</sequence>
<protein>
    <recommendedName>
        <fullName evidence="6 11">Adenine phosphoribosyltransferase</fullName>
        <shortName evidence="11">APRT</shortName>
        <ecNumber evidence="6 11">2.4.2.7</ecNumber>
    </recommendedName>
</protein>
<proteinExistence type="inferred from homology"/>
<evidence type="ECO:0000313" key="13">
    <source>
        <dbReference type="EMBL" id="UFP94961.1"/>
    </source>
</evidence>